<feature type="region of interest" description="Disordered" evidence="1">
    <location>
        <begin position="1147"/>
        <end position="1169"/>
    </location>
</feature>
<evidence type="ECO:0000259" key="2">
    <source>
        <dbReference type="PROSITE" id="PS50222"/>
    </source>
</evidence>
<proteinExistence type="predicted"/>
<feature type="region of interest" description="Disordered" evidence="1">
    <location>
        <begin position="1"/>
        <end position="68"/>
    </location>
</feature>
<name>A0A813KU51_POLGL</name>
<sequence>DTSGPPPFPWRPNTCRDSLSSRSSQRFRGQRELVTPIGHLPWGVGAEKDDQLGTPNTTTNNKNKSSPQELDQALRTLFHAYDTNENGSVDLDEFVETQGLAEIAAGSRCKSPKKVLVVQYLEARAIPGHRPEGGLDFPGFADWQMRWQADRWAGSSDLQVAQDCYQLGERIVESRCQTAGSSNNNSEGTNLGRSTARSGRSSLVTSGPWPPEEAMAAEADRKRREAPKAWKYRAGGGMSTVRKGFVEDRRQTLRNMRMFETAQAEFLKEESSDEEGWLAANAETARKISEEGEEKRRIAAVDSTSARLARELSENRRDLAVALMPSELERCRAREETVRAELSQLLAELPLERAGNNNNTNNQLLLRGSVAANGRCASAVVQLLNKNNSKNNNKNNNHNNNNNNRESRAVASTETGADGSFRLCVPFSVGEGGRALTLLCRERGFADNYRRCSGPGLHRPNLELMPLSIRSIVEAKPGSTEIALCRDSVTGARISIPLGKILKNGVPFYGKANFAAAIVLPEKNLTRSLASRSRAPRSNGNVAQGGGGASQLPDTMGRTIGGLQVPVVLVAAVFTQLTDEIDGKELALQPGAGLHVATPLALASQQCHQRSRSPSVWKFDASEGGWWRQTLTPVAVSERELPTPPEPEVEAKQALAVSFAWSKSPCGSLKGLASNRDAKVVAEMRGGQQALKRATREAPAQCMCGFEARREIMPRLRSQHRTLRLANPPKRVFARVEEGQDEGEGLRLAFLYGNSFDLSASIERAVADPEVVLSHHMWAAQRLLDPSPEIAKDLGLSSASAVGSQEHYSKVGKKVLPHLQHIASYLVAGAKAVNPASGSEMKDIHPMAFQLTVLEALVNLWIRPRPAASPPTTQRGLHEALLALGGDVAHGLLAAASEQAHRDELAHIRAILRRKGHSFTAIYVQVKTAMRAATSSGPSRSVAGDAAAALARDASVLLAAEALHLRHLVSQIIPDGKRATVEVVQNHLKQRTSRMFEAQRAVQDNSAQIQAADNQVEKSLRIRSAAELAALQAAQRGDPPAELAALKTARSAAEQAKTSQDEAQRLRQKAPLLAKEAEDEQSFAGPARRLAEELQDPRIKAFDERDDADAAWQKVSTFRGTEKEDTLSLTFVVQEPGTWDCVASPEAVLMPPPADKDRNGSDNEEEGGQDIDNVWKNVEVEEFFPPIPPPQCPVLRVSTMVLGAFSGAATEVICQTFGTCGASRAQVIADGTFCLFTAASMPFELWVKPVGPSTEPLRFGPFLSRSADEVTHVTLLEPRFASEPGYWGSPAMPPALQILLPRLEPFQPLKEAGGEDSSWEVCTCLEAGSLEEASLESG</sequence>
<dbReference type="InterPro" id="IPR018247">
    <property type="entry name" value="EF_Hand_1_Ca_BS"/>
</dbReference>
<dbReference type="InterPro" id="IPR002048">
    <property type="entry name" value="EF_hand_dom"/>
</dbReference>
<dbReference type="PANTHER" id="PTHR16148:SF14">
    <property type="entry name" value="MYND-TYPE DOMAIN-CONTAINING PROTEIN"/>
    <property type="match status" value="1"/>
</dbReference>
<feature type="domain" description="EF-hand" evidence="2">
    <location>
        <begin position="69"/>
        <end position="104"/>
    </location>
</feature>
<dbReference type="PROSITE" id="PS50222">
    <property type="entry name" value="EF_HAND_2"/>
    <property type="match status" value="1"/>
</dbReference>
<feature type="compositionally biased region" description="Basic and acidic residues" evidence="1">
    <location>
        <begin position="218"/>
        <end position="228"/>
    </location>
</feature>
<accession>A0A813KU51</accession>
<evidence type="ECO:0000256" key="1">
    <source>
        <dbReference type="SAM" id="MobiDB-lite"/>
    </source>
</evidence>
<feature type="region of interest" description="Disordered" evidence="1">
    <location>
        <begin position="386"/>
        <end position="412"/>
    </location>
</feature>
<evidence type="ECO:0000313" key="4">
    <source>
        <dbReference type="Proteomes" id="UP000626109"/>
    </source>
</evidence>
<reference evidence="3" key="1">
    <citation type="submission" date="2021-02" db="EMBL/GenBank/DDBJ databases">
        <authorList>
            <person name="Dougan E. K."/>
            <person name="Rhodes N."/>
            <person name="Thang M."/>
            <person name="Chan C."/>
        </authorList>
    </citation>
    <scope>NUCLEOTIDE SEQUENCE</scope>
</reference>
<feature type="compositionally biased region" description="Low complexity" evidence="1">
    <location>
        <begin position="54"/>
        <end position="67"/>
    </location>
</feature>
<dbReference type="PANTHER" id="PTHR16148">
    <property type="entry name" value="NF-KAPPA-B-REPRESSING FACTOR-RELATED"/>
    <property type="match status" value="1"/>
</dbReference>
<feature type="region of interest" description="Disordered" evidence="1">
    <location>
        <begin position="176"/>
        <end position="230"/>
    </location>
</feature>
<feature type="region of interest" description="Disordered" evidence="1">
    <location>
        <begin position="530"/>
        <end position="554"/>
    </location>
</feature>
<feature type="compositionally biased region" description="Low complexity" evidence="1">
    <location>
        <begin position="16"/>
        <end position="27"/>
    </location>
</feature>
<comment type="caution">
    <text evidence="3">The sequence shown here is derived from an EMBL/GenBank/DDBJ whole genome shotgun (WGS) entry which is preliminary data.</text>
</comment>
<dbReference type="EMBL" id="CAJNNW010032456">
    <property type="protein sequence ID" value="CAE8713165.1"/>
    <property type="molecule type" value="Genomic_DNA"/>
</dbReference>
<evidence type="ECO:0000313" key="3">
    <source>
        <dbReference type="EMBL" id="CAE8713165.1"/>
    </source>
</evidence>
<dbReference type="GO" id="GO:0005509">
    <property type="term" value="F:calcium ion binding"/>
    <property type="evidence" value="ECO:0007669"/>
    <property type="project" value="InterPro"/>
</dbReference>
<feature type="non-terminal residue" evidence="3">
    <location>
        <position position="1"/>
    </location>
</feature>
<feature type="compositionally biased region" description="Low complexity" evidence="1">
    <location>
        <begin position="386"/>
        <end position="404"/>
    </location>
</feature>
<dbReference type="Proteomes" id="UP000626109">
    <property type="component" value="Unassembled WGS sequence"/>
</dbReference>
<feature type="compositionally biased region" description="Polar residues" evidence="1">
    <location>
        <begin position="176"/>
        <end position="205"/>
    </location>
</feature>
<dbReference type="PROSITE" id="PS00018">
    <property type="entry name" value="EF_HAND_1"/>
    <property type="match status" value="1"/>
</dbReference>
<protein>
    <recommendedName>
        <fullName evidence="2">EF-hand domain-containing protein</fullName>
    </recommendedName>
</protein>
<gene>
    <name evidence="3" type="ORF">PGLA2088_LOCUS37374</name>
</gene>
<organism evidence="3 4">
    <name type="scientific">Polarella glacialis</name>
    <name type="common">Dinoflagellate</name>
    <dbReference type="NCBI Taxonomy" id="89957"/>
    <lineage>
        <taxon>Eukaryota</taxon>
        <taxon>Sar</taxon>
        <taxon>Alveolata</taxon>
        <taxon>Dinophyceae</taxon>
        <taxon>Suessiales</taxon>
        <taxon>Suessiaceae</taxon>
        <taxon>Polarella</taxon>
    </lineage>
</organism>
<feature type="compositionally biased region" description="Pro residues" evidence="1">
    <location>
        <begin position="1"/>
        <end position="10"/>
    </location>
</feature>